<dbReference type="PANTHER" id="PTHR23508:SF10">
    <property type="entry name" value="CARBOXYLIC ACID TRANSPORTER PROTEIN HOMOLOG"/>
    <property type="match status" value="1"/>
</dbReference>
<dbReference type="Pfam" id="PF07690">
    <property type="entry name" value="MFS_1"/>
    <property type="match status" value="1"/>
</dbReference>
<dbReference type="InterPro" id="IPR036259">
    <property type="entry name" value="MFS_trans_sf"/>
</dbReference>
<dbReference type="InterPro" id="IPR011701">
    <property type="entry name" value="MFS"/>
</dbReference>
<feature type="transmembrane region" description="Helical" evidence="5">
    <location>
        <begin position="97"/>
        <end position="121"/>
    </location>
</feature>
<feature type="transmembrane region" description="Helical" evidence="5">
    <location>
        <begin position="38"/>
        <end position="59"/>
    </location>
</feature>
<feature type="transmembrane region" description="Helical" evidence="5">
    <location>
        <begin position="127"/>
        <end position="149"/>
    </location>
</feature>
<feature type="transmembrane region" description="Helical" evidence="5">
    <location>
        <begin position="65"/>
        <end position="85"/>
    </location>
</feature>
<dbReference type="EMBL" id="VTFX01000003">
    <property type="protein sequence ID" value="KAD3720582.1"/>
    <property type="molecule type" value="Genomic_DNA"/>
</dbReference>
<dbReference type="RefSeq" id="WP_152271953.1">
    <property type="nucleotide sequence ID" value="NZ_VTFX01000003.1"/>
</dbReference>
<keyword evidence="3 5" id="KW-1133">Transmembrane helix</keyword>
<evidence type="ECO:0000256" key="5">
    <source>
        <dbReference type="SAM" id="Phobius"/>
    </source>
</evidence>
<evidence type="ECO:0000256" key="1">
    <source>
        <dbReference type="ARBA" id="ARBA00004651"/>
    </source>
</evidence>
<dbReference type="GO" id="GO:0005886">
    <property type="term" value="C:plasma membrane"/>
    <property type="evidence" value="ECO:0007669"/>
    <property type="project" value="UniProtKB-SubCell"/>
</dbReference>
<organism evidence="7 8">
    <name type="scientific">Arthrobacter yangruifuii</name>
    <dbReference type="NCBI Taxonomy" id="2606616"/>
    <lineage>
        <taxon>Bacteria</taxon>
        <taxon>Bacillati</taxon>
        <taxon>Actinomycetota</taxon>
        <taxon>Actinomycetes</taxon>
        <taxon>Micrococcales</taxon>
        <taxon>Micrococcaceae</taxon>
        <taxon>Arthrobacter</taxon>
    </lineage>
</organism>
<sequence length="160" mass="17058">MNINFTNALLILLISNGMAFLGYLFHGWLGDRIGRRNTIAMGWIMASVSYGAMLMLPQGNFGPVVALYSVGLFFLIGPFSALMFFTGESFPSTIRATATSIITASGMVGNILAGVIVTTLLSSGEAWTRTAFIAGIVPTLLGGMLIFFAPHRDPQVACLD</sequence>
<evidence type="ECO:0000313" key="7">
    <source>
        <dbReference type="EMBL" id="KAD3720582.1"/>
    </source>
</evidence>
<dbReference type="InterPro" id="IPR020846">
    <property type="entry name" value="MFS_dom"/>
</dbReference>
<evidence type="ECO:0000256" key="4">
    <source>
        <dbReference type="ARBA" id="ARBA00023136"/>
    </source>
</evidence>
<gene>
    <name evidence="7" type="ORF">GD627_07165</name>
</gene>
<dbReference type="Gene3D" id="1.20.1250.20">
    <property type="entry name" value="MFS general substrate transporter like domains"/>
    <property type="match status" value="1"/>
</dbReference>
<evidence type="ECO:0000313" key="8">
    <source>
        <dbReference type="Proteomes" id="UP000326852"/>
    </source>
</evidence>
<keyword evidence="4 5" id="KW-0472">Membrane</keyword>
<comment type="caution">
    <text evidence="7">The sequence shown here is derived from an EMBL/GenBank/DDBJ whole genome shotgun (WGS) entry which is preliminary data.</text>
</comment>
<keyword evidence="8" id="KW-1185">Reference proteome</keyword>
<protein>
    <submittedName>
        <fullName evidence="7">MFS transporter</fullName>
    </submittedName>
</protein>
<keyword evidence="2 5" id="KW-0812">Transmembrane</keyword>
<feature type="domain" description="Major facilitator superfamily (MFS) profile" evidence="6">
    <location>
        <begin position="1"/>
        <end position="154"/>
    </location>
</feature>
<dbReference type="Proteomes" id="UP000326852">
    <property type="component" value="Unassembled WGS sequence"/>
</dbReference>
<dbReference type="AlphaFoldDB" id="A0A5N6MQ44"/>
<dbReference type="PROSITE" id="PS50850">
    <property type="entry name" value="MFS"/>
    <property type="match status" value="1"/>
</dbReference>
<accession>A0A5N6MQ44</accession>
<feature type="transmembrane region" description="Helical" evidence="5">
    <location>
        <begin position="6"/>
        <end position="26"/>
    </location>
</feature>
<evidence type="ECO:0000259" key="6">
    <source>
        <dbReference type="PROSITE" id="PS50850"/>
    </source>
</evidence>
<reference evidence="7 8" key="1">
    <citation type="submission" date="2019-08" db="EMBL/GenBank/DDBJ databases">
        <title>Arthrobacter sp. nov., isolated from plateau pika and Tibetan wild ass.</title>
        <authorList>
            <person name="Ge Y."/>
        </authorList>
    </citation>
    <scope>NUCLEOTIDE SEQUENCE [LARGE SCALE GENOMIC DNA]</scope>
    <source>
        <strain evidence="7 8">785</strain>
    </source>
</reference>
<name>A0A5N6MQ44_9MICC</name>
<dbReference type="SUPFAM" id="SSF103473">
    <property type="entry name" value="MFS general substrate transporter"/>
    <property type="match status" value="1"/>
</dbReference>
<evidence type="ECO:0000256" key="3">
    <source>
        <dbReference type="ARBA" id="ARBA00022989"/>
    </source>
</evidence>
<dbReference type="GO" id="GO:0046943">
    <property type="term" value="F:carboxylic acid transmembrane transporter activity"/>
    <property type="evidence" value="ECO:0007669"/>
    <property type="project" value="TreeGrafter"/>
</dbReference>
<proteinExistence type="predicted"/>
<dbReference type="PANTHER" id="PTHR23508">
    <property type="entry name" value="CARBOXYLIC ACID TRANSPORTER PROTEIN HOMOLOG"/>
    <property type="match status" value="1"/>
</dbReference>
<evidence type="ECO:0000256" key="2">
    <source>
        <dbReference type="ARBA" id="ARBA00022692"/>
    </source>
</evidence>
<comment type="subcellular location">
    <subcellularLocation>
        <location evidence="1">Cell membrane</location>
        <topology evidence="1">Multi-pass membrane protein</topology>
    </subcellularLocation>
</comment>